<evidence type="ECO:0000313" key="1">
    <source>
        <dbReference type="EMBL" id="CDJ67325.1"/>
    </source>
</evidence>
<organism evidence="1 2">
    <name type="scientific">Eimeria necatrix</name>
    <dbReference type="NCBI Taxonomy" id="51315"/>
    <lineage>
        <taxon>Eukaryota</taxon>
        <taxon>Sar</taxon>
        <taxon>Alveolata</taxon>
        <taxon>Apicomplexa</taxon>
        <taxon>Conoidasida</taxon>
        <taxon>Coccidia</taxon>
        <taxon>Eucoccidiorida</taxon>
        <taxon>Eimeriorina</taxon>
        <taxon>Eimeriidae</taxon>
        <taxon>Eimeria</taxon>
    </lineage>
</organism>
<sequence length="110" mass="12155">MSSWTSRDAVLPLQCLLPMANGVELMENDFSTNHRLRSYCLSERNLEAQLSDKRCDNFVLIAASADVSLACTISQLVPKAAPGSVTRGYGEWQSVKAKRECFAAAMLFHN</sequence>
<keyword evidence="2" id="KW-1185">Reference proteome</keyword>
<dbReference type="EMBL" id="HG724319">
    <property type="protein sequence ID" value="CDJ67325.1"/>
    <property type="molecule type" value="Genomic_DNA"/>
</dbReference>
<dbReference type="Proteomes" id="UP000030754">
    <property type="component" value="Unassembled WGS sequence"/>
</dbReference>
<accession>U6N044</accession>
<proteinExistence type="predicted"/>
<evidence type="ECO:0000313" key="2">
    <source>
        <dbReference type="Proteomes" id="UP000030754"/>
    </source>
</evidence>
<reference evidence="1" key="2">
    <citation type="submission" date="2013-10" db="EMBL/GenBank/DDBJ databases">
        <authorList>
            <person name="Aslett M."/>
        </authorList>
    </citation>
    <scope>NUCLEOTIDE SEQUENCE [LARGE SCALE GENOMIC DNA]</scope>
    <source>
        <strain evidence="1">Houghton</strain>
    </source>
</reference>
<dbReference type="VEuPathDB" id="ToxoDB:ENH_00034570"/>
<feature type="non-terminal residue" evidence="1">
    <location>
        <position position="110"/>
    </location>
</feature>
<protein>
    <submittedName>
        <fullName evidence="1">Uncharacterized protein</fullName>
    </submittedName>
</protein>
<gene>
    <name evidence="1" type="ORF">ENH_00034570</name>
</gene>
<dbReference type="RefSeq" id="XP_013435792.1">
    <property type="nucleotide sequence ID" value="XM_013580338.1"/>
</dbReference>
<name>U6N044_9EIME</name>
<dbReference type="AlphaFoldDB" id="U6N044"/>
<reference evidence="1" key="1">
    <citation type="submission" date="2013-10" db="EMBL/GenBank/DDBJ databases">
        <title>Genomic analysis of the causative agents of coccidiosis in chickens.</title>
        <authorList>
            <person name="Reid A.J."/>
            <person name="Blake D."/>
            <person name="Billington K."/>
            <person name="Browne H."/>
            <person name="Dunn M."/>
            <person name="Hung S."/>
            <person name="Kawahara F."/>
            <person name="Miranda-Saavedra D."/>
            <person name="Mourier T."/>
            <person name="Nagra H."/>
            <person name="Otto T.D."/>
            <person name="Rawlings N."/>
            <person name="Sanchez A."/>
            <person name="Sanders M."/>
            <person name="Subramaniam C."/>
            <person name="Tay Y."/>
            <person name="Dear P."/>
            <person name="Doerig C."/>
            <person name="Gruber A."/>
            <person name="Parkinson J."/>
            <person name="Shirley M."/>
            <person name="Wan K.L."/>
            <person name="Berriman M."/>
            <person name="Tomley F."/>
            <person name="Pain A."/>
        </authorList>
    </citation>
    <scope>NUCLEOTIDE SEQUENCE [LARGE SCALE GENOMIC DNA]</scope>
    <source>
        <strain evidence="1">Houghton</strain>
    </source>
</reference>
<dbReference type="GeneID" id="25473621"/>